<feature type="region of interest" description="Disordered" evidence="2">
    <location>
        <begin position="68"/>
        <end position="112"/>
    </location>
</feature>
<dbReference type="GO" id="GO:0008270">
    <property type="term" value="F:zinc ion binding"/>
    <property type="evidence" value="ECO:0007669"/>
    <property type="project" value="UniProtKB-KW"/>
</dbReference>
<dbReference type="SUPFAM" id="SSF57756">
    <property type="entry name" value="Retrovirus zinc finger-like domains"/>
    <property type="match status" value="1"/>
</dbReference>
<keyword evidence="1" id="KW-0479">Metal-binding</keyword>
<feature type="non-terminal residue" evidence="4">
    <location>
        <position position="1"/>
    </location>
</feature>
<dbReference type="Gene3D" id="4.10.60.10">
    <property type="entry name" value="Zinc finger, CCHC-type"/>
    <property type="match status" value="1"/>
</dbReference>
<dbReference type="InterPro" id="IPR050951">
    <property type="entry name" value="Retrovirus_Pol_polyprotein"/>
</dbReference>
<keyword evidence="5" id="KW-1185">Reference proteome</keyword>
<feature type="region of interest" description="Disordered" evidence="2">
    <location>
        <begin position="160"/>
        <end position="191"/>
    </location>
</feature>
<evidence type="ECO:0000313" key="4">
    <source>
        <dbReference type="EMBL" id="CAB4042721.1"/>
    </source>
</evidence>
<comment type="caution">
    <text evidence="4">The sequence shown here is derived from an EMBL/GenBank/DDBJ whole genome shotgun (WGS) entry which is preliminary data.</text>
</comment>
<organism evidence="4 5">
    <name type="scientific">Paramuricea clavata</name>
    <name type="common">Red gorgonian</name>
    <name type="synonym">Violescent sea-whip</name>
    <dbReference type="NCBI Taxonomy" id="317549"/>
    <lineage>
        <taxon>Eukaryota</taxon>
        <taxon>Metazoa</taxon>
        <taxon>Cnidaria</taxon>
        <taxon>Anthozoa</taxon>
        <taxon>Octocorallia</taxon>
        <taxon>Malacalcyonacea</taxon>
        <taxon>Plexauridae</taxon>
        <taxon>Paramuricea</taxon>
    </lineage>
</organism>
<dbReference type="AlphaFoldDB" id="A0A6S7KJK9"/>
<evidence type="ECO:0000259" key="3">
    <source>
        <dbReference type="PROSITE" id="PS50158"/>
    </source>
</evidence>
<evidence type="ECO:0000256" key="1">
    <source>
        <dbReference type="PROSITE-ProRule" id="PRU00047"/>
    </source>
</evidence>
<reference evidence="4" key="1">
    <citation type="submission" date="2020-04" db="EMBL/GenBank/DDBJ databases">
        <authorList>
            <person name="Alioto T."/>
            <person name="Alioto T."/>
            <person name="Gomez Garrido J."/>
        </authorList>
    </citation>
    <scope>NUCLEOTIDE SEQUENCE</scope>
    <source>
        <strain evidence="4">A484AB</strain>
    </source>
</reference>
<keyword evidence="1" id="KW-0863">Zinc-finger</keyword>
<dbReference type="PANTHER" id="PTHR37984:SF5">
    <property type="entry name" value="PROTEIN NYNRIN-LIKE"/>
    <property type="match status" value="1"/>
</dbReference>
<evidence type="ECO:0000313" key="5">
    <source>
        <dbReference type="Proteomes" id="UP001152795"/>
    </source>
</evidence>
<protein>
    <submittedName>
        <fullName evidence="4">Retrovirus-related Pol poly from transposon</fullName>
    </submittedName>
</protein>
<name>A0A6S7KJK9_PARCT</name>
<feature type="compositionally biased region" description="Basic and acidic residues" evidence="2">
    <location>
        <begin position="78"/>
        <end position="102"/>
    </location>
</feature>
<feature type="domain" description="CCHC-type" evidence="3">
    <location>
        <begin position="128"/>
        <end position="143"/>
    </location>
</feature>
<dbReference type="Proteomes" id="UP001152795">
    <property type="component" value="Unassembled WGS sequence"/>
</dbReference>
<proteinExistence type="predicted"/>
<accession>A0A6S7KJK9</accession>
<gene>
    <name evidence="4" type="ORF">PACLA_8A081651</name>
</gene>
<sequence>MAAGTTYWAAPKKLNLEGNVSENYRKFDEHWALFKKTELKGKSEEERCSYFLLCISEKGREVHQTLTFPTPETEAGEDALHQGGQRDTRQQKPRDTKRERPRYQNKKSCGNCGRSHELKQCPAYGKTCNSCGKSGHFAKLCRSSKNRPNSHHNSHVQHLELDGDTSDHGIDEVQGNIHGSTNEHATLKINNKPIQVKLDSGAETNILTKSDFEK</sequence>
<dbReference type="OrthoDB" id="2286242at2759"/>
<dbReference type="InterPro" id="IPR036875">
    <property type="entry name" value="Znf_CCHC_sf"/>
</dbReference>
<evidence type="ECO:0000256" key="2">
    <source>
        <dbReference type="SAM" id="MobiDB-lite"/>
    </source>
</evidence>
<dbReference type="GO" id="GO:0003676">
    <property type="term" value="F:nucleic acid binding"/>
    <property type="evidence" value="ECO:0007669"/>
    <property type="project" value="InterPro"/>
</dbReference>
<dbReference type="EMBL" id="CACRXK020030686">
    <property type="protein sequence ID" value="CAB4042721.1"/>
    <property type="molecule type" value="Genomic_DNA"/>
</dbReference>
<dbReference type="InterPro" id="IPR001878">
    <property type="entry name" value="Znf_CCHC"/>
</dbReference>
<keyword evidence="1" id="KW-0862">Zinc</keyword>
<dbReference type="PROSITE" id="PS50158">
    <property type="entry name" value="ZF_CCHC"/>
    <property type="match status" value="1"/>
</dbReference>
<dbReference type="PANTHER" id="PTHR37984">
    <property type="entry name" value="PROTEIN CBG26694"/>
    <property type="match status" value="1"/>
</dbReference>
<feature type="compositionally biased region" description="Basic and acidic residues" evidence="2">
    <location>
        <begin position="160"/>
        <end position="171"/>
    </location>
</feature>
<feature type="compositionally biased region" description="Polar residues" evidence="2">
    <location>
        <begin position="177"/>
        <end position="191"/>
    </location>
</feature>